<dbReference type="AlphaFoldDB" id="A0A839UR86"/>
<organism evidence="5 6">
    <name type="scientific">Simiduia aestuariiviva</name>
    <dbReference type="NCBI Taxonomy" id="1510459"/>
    <lineage>
        <taxon>Bacteria</taxon>
        <taxon>Pseudomonadati</taxon>
        <taxon>Pseudomonadota</taxon>
        <taxon>Gammaproteobacteria</taxon>
        <taxon>Cellvibrionales</taxon>
        <taxon>Cellvibrionaceae</taxon>
        <taxon>Simiduia</taxon>
    </lineage>
</organism>
<keyword evidence="6" id="KW-1185">Reference proteome</keyword>
<protein>
    <submittedName>
        <fullName evidence="5">Uncharacterized protein (TIGR02421 family)</fullName>
    </submittedName>
</protein>
<dbReference type="GO" id="GO:0008237">
    <property type="term" value="F:metallopeptidase activity"/>
    <property type="evidence" value="ECO:0007669"/>
    <property type="project" value="UniProtKB-KW"/>
</dbReference>
<dbReference type="Pfam" id="PF08014">
    <property type="entry name" value="MATCAP"/>
    <property type="match status" value="1"/>
</dbReference>
<evidence type="ECO:0000256" key="4">
    <source>
        <dbReference type="ARBA" id="ARBA00023049"/>
    </source>
</evidence>
<evidence type="ECO:0000256" key="1">
    <source>
        <dbReference type="ARBA" id="ARBA00001947"/>
    </source>
</evidence>
<dbReference type="InterPro" id="IPR012656">
    <property type="entry name" value="CHP02421_QEGLA"/>
</dbReference>
<evidence type="ECO:0000313" key="6">
    <source>
        <dbReference type="Proteomes" id="UP000559987"/>
    </source>
</evidence>
<comment type="cofactor">
    <cofactor evidence="1">
        <name>Zn(2+)</name>
        <dbReference type="ChEBI" id="CHEBI:29105"/>
    </cofactor>
</comment>
<evidence type="ECO:0000313" key="5">
    <source>
        <dbReference type="EMBL" id="MBB3167917.1"/>
    </source>
</evidence>
<dbReference type="GO" id="GO:0006508">
    <property type="term" value="P:proteolysis"/>
    <property type="evidence" value="ECO:0007669"/>
    <property type="project" value="UniProtKB-KW"/>
</dbReference>
<keyword evidence="3" id="KW-0378">Hydrolase</keyword>
<dbReference type="Proteomes" id="UP000559987">
    <property type="component" value="Unassembled WGS sequence"/>
</dbReference>
<name>A0A839UR86_9GAMM</name>
<dbReference type="RefSeq" id="WP_183909029.1">
    <property type="nucleotide sequence ID" value="NZ_JACHXZ010000001.1"/>
</dbReference>
<comment type="caution">
    <text evidence="5">The sequence shown here is derived from an EMBL/GenBank/DDBJ whole genome shotgun (WGS) entry which is preliminary data.</text>
</comment>
<sequence>MAATPEYLATVKDLSNRIVEAQKPIRILDAIKWDADIKRQFFASRGQQLPQIAHNYYDKTPLGFDPHDKRKEFHNIERDINRQLGQLSPVTGMMRRACREYQMVVRMLEARGTDEFGDLSQELYGSASDVFHAGDPTVAQLGTNMEATLVSLLKHTSMQEDPKNIDAEAAVAELNARMGQVFPNDGIRVMISDGITADAAAGTDYIKIRKGALLNNNDIDVLEAHEGWVHLGTTLNGMAQPYCTFLGKGQPSSTVTQEGLAVLTEIITLRSTPTRLYKLINRVRAVTLAEDGADFIEVYNYLREKELSEDDSYQIASRVFRGSTPTGKPFTKDIAYMKGFVQTFNFMRLAVAQGKLDKLPLLFVGKIQLEDMPTVVQLMQEGIIVPPKFVPPHFADLKGLAAWLSFSRFIAGLNFQQLESDYASLLS</sequence>
<dbReference type="GO" id="GO:0080164">
    <property type="term" value="P:regulation of nitric oxide metabolic process"/>
    <property type="evidence" value="ECO:0007669"/>
    <property type="project" value="TreeGrafter"/>
</dbReference>
<dbReference type="PANTHER" id="PTHR31817">
    <property type="match status" value="1"/>
</dbReference>
<gene>
    <name evidence="5" type="ORF">FHS30_001093</name>
</gene>
<dbReference type="SMART" id="SM01154">
    <property type="entry name" value="DUF1704"/>
    <property type="match status" value="1"/>
</dbReference>
<evidence type="ECO:0000256" key="2">
    <source>
        <dbReference type="ARBA" id="ARBA00022670"/>
    </source>
</evidence>
<reference evidence="5 6" key="1">
    <citation type="submission" date="2020-08" db="EMBL/GenBank/DDBJ databases">
        <title>Genomic Encyclopedia of Type Strains, Phase III (KMG-III): the genomes of soil and plant-associated and newly described type strains.</title>
        <authorList>
            <person name="Whitman W."/>
        </authorList>
    </citation>
    <scope>NUCLEOTIDE SEQUENCE [LARGE SCALE GENOMIC DNA]</scope>
    <source>
        <strain evidence="5 6">CECT 8571</strain>
    </source>
</reference>
<keyword evidence="4" id="KW-0482">Metalloprotease</keyword>
<evidence type="ECO:0000256" key="3">
    <source>
        <dbReference type="ARBA" id="ARBA00022801"/>
    </source>
</evidence>
<keyword evidence="2" id="KW-0645">Protease</keyword>
<accession>A0A839UR86</accession>
<dbReference type="InterPro" id="IPR012548">
    <property type="entry name" value="MATCAP"/>
</dbReference>
<dbReference type="EMBL" id="JACHXZ010000001">
    <property type="protein sequence ID" value="MBB3167917.1"/>
    <property type="molecule type" value="Genomic_DNA"/>
</dbReference>
<proteinExistence type="predicted"/>
<dbReference type="PANTHER" id="PTHR31817:SF0">
    <property type="entry name" value="CHROMOSOME UNDETERMINED SCAFFOLD_67, WHOLE GENOME SHOTGUN SEQUENCE"/>
    <property type="match status" value="1"/>
</dbReference>
<dbReference type="NCBIfam" id="TIGR02421">
    <property type="entry name" value="QEGLA"/>
    <property type="match status" value="1"/>
</dbReference>